<evidence type="ECO:0000256" key="1">
    <source>
        <dbReference type="SAM" id="SignalP"/>
    </source>
</evidence>
<reference evidence="2 3" key="1">
    <citation type="submission" date="2018-08" db="EMBL/GenBank/DDBJ databases">
        <title>A genome reference for cultivated species of the human gut microbiota.</title>
        <authorList>
            <person name="Zou Y."/>
            <person name="Xue W."/>
            <person name="Luo G."/>
        </authorList>
    </citation>
    <scope>NUCLEOTIDE SEQUENCE [LARGE SCALE GENOMIC DNA]</scope>
    <source>
        <strain evidence="2 3">TF06-40</strain>
    </source>
</reference>
<gene>
    <name evidence="2" type="ORF">DXC61_12130</name>
</gene>
<feature type="chain" id="PRO_5041716906" description="Lipoprotein" evidence="1">
    <location>
        <begin position="21"/>
        <end position="155"/>
    </location>
</feature>
<evidence type="ECO:0008006" key="4">
    <source>
        <dbReference type="Google" id="ProtNLM"/>
    </source>
</evidence>
<protein>
    <recommendedName>
        <fullName evidence="4">Lipoprotein</fullName>
    </recommendedName>
</protein>
<dbReference type="EMBL" id="QSSA01000029">
    <property type="protein sequence ID" value="RGL57313.1"/>
    <property type="molecule type" value="Genomic_DNA"/>
</dbReference>
<proteinExistence type="predicted"/>
<dbReference type="AlphaFoldDB" id="A0AA92SX38"/>
<name>A0AA92SX38_9BACT</name>
<evidence type="ECO:0000313" key="2">
    <source>
        <dbReference type="EMBL" id="RGL57313.1"/>
    </source>
</evidence>
<keyword evidence="1" id="KW-0732">Signal</keyword>
<organism evidence="2 3">
    <name type="scientific">Segatella copri</name>
    <dbReference type="NCBI Taxonomy" id="165179"/>
    <lineage>
        <taxon>Bacteria</taxon>
        <taxon>Pseudomonadati</taxon>
        <taxon>Bacteroidota</taxon>
        <taxon>Bacteroidia</taxon>
        <taxon>Bacteroidales</taxon>
        <taxon>Prevotellaceae</taxon>
        <taxon>Segatella</taxon>
    </lineage>
</organism>
<dbReference type="PROSITE" id="PS51257">
    <property type="entry name" value="PROKAR_LIPOPROTEIN"/>
    <property type="match status" value="1"/>
</dbReference>
<accession>A0AA92SX38</accession>
<feature type="signal peptide" evidence="1">
    <location>
        <begin position="1"/>
        <end position="20"/>
    </location>
</feature>
<sequence>MLMKKLITCIFVLSAFIVLSSCDSDSDPTAIQKIAAIKTEPTAVEKIINNNSFIDIDLSQISKQITMGTRAAKAEDLAKTKAAIYRFYSHVHLNENKQYVCLINSAQEINVSQNVFDTLKKNLDETNSIIEQTIDSGNNIIVPEITTEYLNSLLK</sequence>
<dbReference type="Proteomes" id="UP000261187">
    <property type="component" value="Unassembled WGS sequence"/>
</dbReference>
<evidence type="ECO:0000313" key="3">
    <source>
        <dbReference type="Proteomes" id="UP000261187"/>
    </source>
</evidence>
<comment type="caution">
    <text evidence="2">The sequence shown here is derived from an EMBL/GenBank/DDBJ whole genome shotgun (WGS) entry which is preliminary data.</text>
</comment>